<dbReference type="InterPro" id="IPR011335">
    <property type="entry name" value="Restrct_endonuc-II-like"/>
</dbReference>
<dbReference type="Proteomes" id="UP001609176">
    <property type="component" value="Unassembled WGS sequence"/>
</dbReference>
<name>A0ABW7JXP9_9NOCA</name>
<feature type="domain" description="Restriction endonuclease type II-like" evidence="2">
    <location>
        <begin position="210"/>
        <end position="299"/>
    </location>
</feature>
<keyword evidence="8" id="KW-1185">Reference proteome</keyword>
<reference evidence="6 7" key="1">
    <citation type="submission" date="2024-10" db="EMBL/GenBank/DDBJ databases">
        <authorList>
            <person name="Riesco R."/>
        </authorList>
    </citation>
    <scope>NUCLEOTIDE SEQUENCE [LARGE SCALE GENOMIC DNA]</scope>
    <source>
        <strain evidence="5 7">NCIMB 15448</strain>
        <strain evidence="3 6">NCIMB 15449</strain>
        <strain evidence="4 8">NCIMB 15450</strain>
    </source>
</reference>
<evidence type="ECO:0000313" key="4">
    <source>
        <dbReference type="EMBL" id="MFH5227350.1"/>
    </source>
</evidence>
<evidence type="ECO:0000259" key="2">
    <source>
        <dbReference type="Pfam" id="PF18741"/>
    </source>
</evidence>
<dbReference type="Pfam" id="PF18741">
    <property type="entry name" value="MTES_1575"/>
    <property type="match status" value="1"/>
</dbReference>
<dbReference type="Gene3D" id="3.40.960.10">
    <property type="entry name" value="VSR Endonuclease"/>
    <property type="match status" value="1"/>
</dbReference>
<protein>
    <submittedName>
        <fullName evidence="4">DUF559 domain-containing protein</fullName>
    </submittedName>
</protein>
<dbReference type="Proteomes" id="UP001609175">
    <property type="component" value="Unassembled WGS sequence"/>
</dbReference>
<dbReference type="RefSeq" id="WP_395113944.1">
    <property type="nucleotide sequence ID" value="NZ_JBIMSN010000008.1"/>
</dbReference>
<evidence type="ECO:0000313" key="8">
    <source>
        <dbReference type="Proteomes" id="UP001609219"/>
    </source>
</evidence>
<accession>A0ABW7JXP9</accession>
<comment type="caution">
    <text evidence="4">The sequence shown here is derived from an EMBL/GenBank/DDBJ whole genome shotgun (WGS) entry which is preliminary data.</text>
</comment>
<organism evidence="4 8">
    <name type="scientific">Antrihabitans spumae</name>
    <dbReference type="NCBI Taxonomy" id="3373370"/>
    <lineage>
        <taxon>Bacteria</taxon>
        <taxon>Bacillati</taxon>
        <taxon>Actinomycetota</taxon>
        <taxon>Actinomycetes</taxon>
        <taxon>Mycobacteriales</taxon>
        <taxon>Nocardiaceae</taxon>
        <taxon>Antrihabitans</taxon>
    </lineage>
</organism>
<feature type="region of interest" description="Disordered" evidence="1">
    <location>
        <begin position="182"/>
        <end position="204"/>
    </location>
</feature>
<evidence type="ECO:0000313" key="5">
    <source>
        <dbReference type="EMBL" id="MFH5241654.1"/>
    </source>
</evidence>
<evidence type="ECO:0000313" key="7">
    <source>
        <dbReference type="Proteomes" id="UP001609176"/>
    </source>
</evidence>
<evidence type="ECO:0000313" key="3">
    <source>
        <dbReference type="EMBL" id="MFH5208452.1"/>
    </source>
</evidence>
<dbReference type="SUPFAM" id="SSF52980">
    <property type="entry name" value="Restriction endonuclease-like"/>
    <property type="match status" value="1"/>
</dbReference>
<sequence>MEPIWPGYVQTGVTPKKVHSIMAAQDGVVTLAQALGAGMSDAGVSRRVCAGEWRRLSTGIYLRSDRTCGPAAGLRAAVYGAGPDAVAYGPSAAWWLGIIDTPPRLNWVTVPCRRTPRDRPGLRLRRRDLPAADVGSRRGLPTTGLALTILEAAVELPYGAAMMDRALQKHVSLPALTAAHERNAGRSGSTAAAAQLRSAGEGGASEAERMLQRLLRRSGLTGWSQHVRSCGFEIDVAFEAQRVAIEVDGWAWHRDAERFVRDAERQNILVNAGWHVLRFTWHQLHDSPETVLDSIRAALAARR</sequence>
<gene>
    <name evidence="5" type="ORF">ACHIPV_07085</name>
    <name evidence="3" type="ORF">ACHIPZ_09590</name>
    <name evidence="4" type="ORF">ACHIRB_01930</name>
</gene>
<evidence type="ECO:0000256" key="1">
    <source>
        <dbReference type="SAM" id="MobiDB-lite"/>
    </source>
</evidence>
<evidence type="ECO:0000313" key="6">
    <source>
        <dbReference type="Proteomes" id="UP001609175"/>
    </source>
</evidence>
<dbReference type="Proteomes" id="UP001609219">
    <property type="component" value="Unassembled WGS sequence"/>
</dbReference>
<proteinExistence type="predicted"/>
<dbReference type="EMBL" id="JBIMSN010000008">
    <property type="protein sequence ID" value="MFH5227350.1"/>
    <property type="molecule type" value="Genomic_DNA"/>
</dbReference>
<dbReference type="EMBL" id="JBIMSO010000039">
    <property type="protein sequence ID" value="MFH5208452.1"/>
    <property type="molecule type" value="Genomic_DNA"/>
</dbReference>
<dbReference type="InterPro" id="IPR049468">
    <property type="entry name" value="Restrct_endonuc-II-like_dom"/>
</dbReference>
<dbReference type="EMBL" id="JBIMSP010000007">
    <property type="protein sequence ID" value="MFH5241654.1"/>
    <property type="molecule type" value="Genomic_DNA"/>
</dbReference>